<dbReference type="EMBL" id="JBHTEK010000007">
    <property type="protein sequence ID" value="MFC7671417.1"/>
    <property type="molecule type" value="Genomic_DNA"/>
</dbReference>
<protein>
    <submittedName>
        <fullName evidence="1">Polysaccharide deacetylase family protein</fullName>
        <ecNumber evidence="1">3.-.-.-</ecNumber>
    </submittedName>
</protein>
<evidence type="ECO:0000313" key="1">
    <source>
        <dbReference type="EMBL" id="MFC7671339.1"/>
    </source>
</evidence>
<dbReference type="RefSeq" id="WP_380207401.1">
    <property type="nucleotide sequence ID" value="NZ_JBHTEK010000007.1"/>
</dbReference>
<sequence length="88" mass="10399">MFQEHELQTNKETLTRAVNRPIKLLAYPYGEYGAETPVLAARLAFDAAFTTEARTVTRWSDPYRLGRFHVKNWSGEEFSRHLQHWFLQ</sequence>
<dbReference type="PANTHER" id="PTHR34216:SF7">
    <property type="entry name" value="POLY-BETA-1,6-N-ACETYL-D-GLUCOSAMINE N-DEACETYLASE"/>
    <property type="match status" value="1"/>
</dbReference>
<dbReference type="InterPro" id="IPR051398">
    <property type="entry name" value="Polysacch_Deacetylase"/>
</dbReference>
<keyword evidence="3" id="KW-1185">Reference proteome</keyword>
<dbReference type="EC" id="3.-.-.-" evidence="1"/>
<dbReference type="GO" id="GO:0016787">
    <property type="term" value="F:hydrolase activity"/>
    <property type="evidence" value="ECO:0007669"/>
    <property type="project" value="UniProtKB-KW"/>
</dbReference>
<dbReference type="PANTHER" id="PTHR34216">
    <property type="match status" value="1"/>
</dbReference>
<gene>
    <name evidence="1" type="ORF">ACFQT0_30990</name>
    <name evidence="2" type="ORF">ACFQT0_31425</name>
</gene>
<dbReference type="EMBL" id="JBHTEK010000007">
    <property type="protein sequence ID" value="MFC7671339.1"/>
    <property type="molecule type" value="Genomic_DNA"/>
</dbReference>
<evidence type="ECO:0000313" key="3">
    <source>
        <dbReference type="Proteomes" id="UP001596513"/>
    </source>
</evidence>
<dbReference type="Gene3D" id="3.20.20.370">
    <property type="entry name" value="Glycoside hydrolase/deacetylase"/>
    <property type="match status" value="1"/>
</dbReference>
<dbReference type="SUPFAM" id="SSF88713">
    <property type="entry name" value="Glycoside hydrolase/deacetylase"/>
    <property type="match status" value="1"/>
</dbReference>
<accession>A0ABW2UGK9</accession>
<reference evidence="1" key="1">
    <citation type="journal article" date="2014" name="Int. J. Syst. Evol. Microbiol.">
        <title>Complete genome of a new Firmicutes species belonging to the dominant human colonic microbiota ('Ruminococcus bicirculans') reveals two chromosomes and a selective capacity to utilize plant glucans.</title>
        <authorList>
            <consortium name="NISC Comparative Sequencing Program"/>
            <person name="Wegmann U."/>
            <person name="Louis P."/>
            <person name="Goesmann A."/>
            <person name="Henrissat B."/>
            <person name="Duncan S.H."/>
            <person name="Flint H.J."/>
        </authorList>
    </citation>
    <scope>NUCLEOTIDE SEQUENCE</scope>
    <source>
        <strain evidence="1">JCM 19635</strain>
    </source>
</reference>
<reference evidence="3" key="2">
    <citation type="journal article" date="2019" name="Int. J. Syst. Evol. Microbiol.">
        <title>The Global Catalogue of Microorganisms (GCM) 10K type strain sequencing project: providing services to taxonomists for standard genome sequencing and annotation.</title>
        <authorList>
            <consortium name="The Broad Institute Genomics Platform"/>
            <consortium name="The Broad Institute Genome Sequencing Center for Infectious Disease"/>
            <person name="Wu L."/>
            <person name="Ma J."/>
        </authorList>
    </citation>
    <scope>NUCLEOTIDE SEQUENCE [LARGE SCALE GENOMIC DNA]</scope>
    <source>
        <strain evidence="3">JCM 19635</strain>
    </source>
</reference>
<organism evidence="1 3">
    <name type="scientific">Hymenobacter humi</name>
    <dbReference type="NCBI Taxonomy" id="1411620"/>
    <lineage>
        <taxon>Bacteria</taxon>
        <taxon>Pseudomonadati</taxon>
        <taxon>Bacteroidota</taxon>
        <taxon>Cytophagia</taxon>
        <taxon>Cytophagales</taxon>
        <taxon>Hymenobacteraceae</taxon>
        <taxon>Hymenobacter</taxon>
    </lineage>
</organism>
<dbReference type="InterPro" id="IPR011330">
    <property type="entry name" value="Glyco_hydro/deAcase_b/a-brl"/>
</dbReference>
<proteinExistence type="predicted"/>
<dbReference type="CDD" id="cd10918">
    <property type="entry name" value="CE4_NodB_like_5s_6s"/>
    <property type="match status" value="1"/>
</dbReference>
<comment type="caution">
    <text evidence="1">The sequence shown here is derived from an EMBL/GenBank/DDBJ whole genome shotgun (WGS) entry which is preliminary data.</text>
</comment>
<evidence type="ECO:0000313" key="2">
    <source>
        <dbReference type="EMBL" id="MFC7671417.1"/>
    </source>
</evidence>
<dbReference type="Proteomes" id="UP001596513">
    <property type="component" value="Unassembled WGS sequence"/>
</dbReference>
<keyword evidence="1" id="KW-0378">Hydrolase</keyword>
<name>A0ABW2UGK9_9BACT</name>
<reference evidence="1" key="3">
    <citation type="submission" date="2024-09" db="EMBL/GenBank/DDBJ databases">
        <authorList>
            <person name="Sun Q."/>
            <person name="Mori K."/>
        </authorList>
    </citation>
    <scope>NUCLEOTIDE SEQUENCE</scope>
    <source>
        <strain evidence="1">JCM 19635</strain>
    </source>
</reference>